<comment type="caution">
    <text evidence="3">The sequence shown here is derived from an EMBL/GenBank/DDBJ whole genome shotgun (WGS) entry which is preliminary data.</text>
</comment>
<reference evidence="3 4" key="1">
    <citation type="submission" date="2023-10" db="EMBL/GenBank/DDBJ databases">
        <title>Microbacterium xanthum sp. nov., isolated from seaweed.</title>
        <authorList>
            <person name="Lee S.D."/>
        </authorList>
    </citation>
    <scope>NUCLEOTIDE SEQUENCE [LARGE SCALE GENOMIC DNA]</scope>
    <source>
        <strain evidence="3 4">KCTC 19124</strain>
    </source>
</reference>
<name>A0ABU5N5D9_9MICO</name>
<sequence>MIAEIRSDVDVFRDTRSVLVESIFWDERTAEVVWVDITAGTLHRGRLEGAPDGSDDIVVDLPAPVSAVQPAVDGGYVAALKDRVVLLDQRGGIRRDLAHVAHAHSGIRFNEGKVDPYGRFVVGAMDLTRGDPDAALYTVDADGALTLVRGGFGVANGFEWSSDGRTMYVTDTATSTVYRAPYRDGAEPLGELEPFLVGHASDGLALDTEGRFWNGVYGGGEVLCWSPEGQVLASVPMPAPNITSVAFVGPDRDLLLVGTARENLTEDDLRTTPASGSILRVRTGATGRRVPRFGERAVLPEPAAPSAHHH</sequence>
<dbReference type="Pfam" id="PF08450">
    <property type="entry name" value="SGL"/>
    <property type="match status" value="1"/>
</dbReference>
<dbReference type="PRINTS" id="PR01790">
    <property type="entry name" value="SMP30FAMILY"/>
</dbReference>
<dbReference type="Gene3D" id="2.120.10.30">
    <property type="entry name" value="TolB, C-terminal domain"/>
    <property type="match status" value="1"/>
</dbReference>
<dbReference type="PANTHER" id="PTHR10907:SF47">
    <property type="entry name" value="REGUCALCIN"/>
    <property type="match status" value="1"/>
</dbReference>
<proteinExistence type="inferred from homology"/>
<dbReference type="RefSeq" id="WP_322597537.1">
    <property type="nucleotide sequence ID" value="NZ_BAAAPT010000001.1"/>
</dbReference>
<dbReference type="SUPFAM" id="SSF63829">
    <property type="entry name" value="Calcium-dependent phosphotriesterase"/>
    <property type="match status" value="1"/>
</dbReference>
<accession>A0ABU5N5D9</accession>
<evidence type="ECO:0000256" key="1">
    <source>
        <dbReference type="ARBA" id="ARBA00008853"/>
    </source>
</evidence>
<dbReference type="InterPro" id="IPR013658">
    <property type="entry name" value="SGL"/>
</dbReference>
<gene>
    <name evidence="3" type="ORF">R2Q92_05580</name>
</gene>
<comment type="similarity">
    <text evidence="1">Belongs to the SMP-30/CGR1 family.</text>
</comment>
<dbReference type="InterPro" id="IPR011042">
    <property type="entry name" value="6-blade_b-propeller_TolB-like"/>
</dbReference>
<dbReference type="EC" id="3.1.1.99" evidence="3"/>
<dbReference type="Proteomes" id="UP001291912">
    <property type="component" value="Unassembled WGS sequence"/>
</dbReference>
<evidence type="ECO:0000313" key="4">
    <source>
        <dbReference type="Proteomes" id="UP001291912"/>
    </source>
</evidence>
<feature type="domain" description="SMP-30/Gluconolactonase/LRE-like region" evidence="2">
    <location>
        <begin position="21"/>
        <end position="260"/>
    </location>
</feature>
<keyword evidence="4" id="KW-1185">Reference proteome</keyword>
<protein>
    <submittedName>
        <fullName evidence="3">SMP-30/gluconolactonase/LRE family protein</fullName>
        <ecNumber evidence="3">3.1.1.99</ecNumber>
    </submittedName>
</protein>
<evidence type="ECO:0000259" key="2">
    <source>
        <dbReference type="Pfam" id="PF08450"/>
    </source>
</evidence>
<organism evidence="3 4">
    <name type="scientific">Microbacterium aquimaris</name>
    <dbReference type="NCBI Taxonomy" id="459816"/>
    <lineage>
        <taxon>Bacteria</taxon>
        <taxon>Bacillati</taxon>
        <taxon>Actinomycetota</taxon>
        <taxon>Actinomycetes</taxon>
        <taxon>Micrococcales</taxon>
        <taxon>Microbacteriaceae</taxon>
        <taxon>Microbacterium</taxon>
    </lineage>
</organism>
<dbReference type="EMBL" id="JAWJYN010000001">
    <property type="protein sequence ID" value="MDZ8161301.1"/>
    <property type="molecule type" value="Genomic_DNA"/>
</dbReference>
<dbReference type="PANTHER" id="PTHR10907">
    <property type="entry name" value="REGUCALCIN"/>
    <property type="match status" value="1"/>
</dbReference>
<evidence type="ECO:0000313" key="3">
    <source>
        <dbReference type="EMBL" id="MDZ8161301.1"/>
    </source>
</evidence>
<dbReference type="GO" id="GO:0016787">
    <property type="term" value="F:hydrolase activity"/>
    <property type="evidence" value="ECO:0007669"/>
    <property type="project" value="UniProtKB-KW"/>
</dbReference>
<dbReference type="InterPro" id="IPR005511">
    <property type="entry name" value="SMP-30"/>
</dbReference>
<keyword evidence="3" id="KW-0378">Hydrolase</keyword>